<sequence length="107" mass="11179">MTPLLILALRVESAEGALRSGVAVPDLPDLLADLAREARAASEACDGPRRALDNCRALATQNAVREGRGRPARPDSWQTILRFCREGGSAGSVIRGADLEPGACPGS</sequence>
<evidence type="ECO:0000313" key="2">
    <source>
        <dbReference type="Proteomes" id="UP000430519"/>
    </source>
</evidence>
<comment type="caution">
    <text evidence="1">The sequence shown here is derived from an EMBL/GenBank/DDBJ whole genome shotgun (WGS) entry which is preliminary data.</text>
</comment>
<evidence type="ECO:0000313" key="1">
    <source>
        <dbReference type="EMBL" id="MXV20804.1"/>
    </source>
</evidence>
<dbReference type="Proteomes" id="UP000430519">
    <property type="component" value="Unassembled WGS sequence"/>
</dbReference>
<dbReference type="AlphaFoldDB" id="A0A6I4YLX2"/>
<name>A0A6I4YLX2_9DEIO</name>
<protein>
    <submittedName>
        <fullName evidence="1">Uncharacterized protein</fullName>
    </submittedName>
</protein>
<proteinExistence type="predicted"/>
<keyword evidence="2" id="KW-1185">Reference proteome</keyword>
<gene>
    <name evidence="1" type="ORF">GLX28_14290</name>
</gene>
<organism evidence="1 2">
    <name type="scientific">Deinococcus xianganensis</name>
    <dbReference type="NCBI Taxonomy" id="1507289"/>
    <lineage>
        <taxon>Bacteria</taxon>
        <taxon>Thermotogati</taxon>
        <taxon>Deinococcota</taxon>
        <taxon>Deinococci</taxon>
        <taxon>Deinococcales</taxon>
        <taxon>Deinococcaceae</taxon>
        <taxon>Deinococcus</taxon>
    </lineage>
</organism>
<reference evidence="1 2" key="1">
    <citation type="submission" date="2019-11" db="EMBL/GenBank/DDBJ databases">
        <title>Genome sequence of Deinococcus xianganensis Y35, AI-2 producing algicidal bacterium, isolated from lake water.</title>
        <authorList>
            <person name="Li Y."/>
        </authorList>
    </citation>
    <scope>NUCLEOTIDE SEQUENCE [LARGE SCALE GENOMIC DNA]</scope>
    <source>
        <strain evidence="1 2">Y35</strain>
    </source>
</reference>
<accession>A0A6I4YLX2</accession>
<dbReference type="EMBL" id="WVHK01000058">
    <property type="protein sequence ID" value="MXV20804.1"/>
    <property type="molecule type" value="Genomic_DNA"/>
</dbReference>